<dbReference type="InterPro" id="IPR051686">
    <property type="entry name" value="Lipoprotein_DolP"/>
</dbReference>
<dbReference type="SMART" id="SM00749">
    <property type="entry name" value="BON"/>
    <property type="match status" value="3"/>
</dbReference>
<dbReference type="InterPro" id="IPR007055">
    <property type="entry name" value="BON_dom"/>
</dbReference>
<comment type="caution">
    <text evidence="3">The sequence shown here is derived from an EMBL/GenBank/DDBJ whole genome shotgun (WGS) entry which is preliminary data.</text>
</comment>
<dbReference type="PANTHER" id="PTHR34606:SF4">
    <property type="entry name" value="OUTER MEMBRANE LIPOPROTEIN DOLP"/>
    <property type="match status" value="1"/>
</dbReference>
<keyword evidence="1" id="KW-0732">Signal</keyword>
<dbReference type="Gene3D" id="3.30.1340.30">
    <property type="match status" value="3"/>
</dbReference>
<dbReference type="PANTHER" id="PTHR34606">
    <property type="entry name" value="BON DOMAIN-CONTAINING PROTEIN"/>
    <property type="match status" value="1"/>
</dbReference>
<evidence type="ECO:0000256" key="1">
    <source>
        <dbReference type="ARBA" id="ARBA00022729"/>
    </source>
</evidence>
<feature type="domain" description="BON" evidence="2">
    <location>
        <begin position="3"/>
        <end position="71"/>
    </location>
</feature>
<name>A0ABV9HZ33_9FLAO</name>
<protein>
    <submittedName>
        <fullName evidence="3">BON domain-containing protein</fullName>
    </submittedName>
</protein>
<dbReference type="PROSITE" id="PS50914">
    <property type="entry name" value="BON"/>
    <property type="match status" value="3"/>
</dbReference>
<dbReference type="Pfam" id="PF04972">
    <property type="entry name" value="BON"/>
    <property type="match status" value="3"/>
</dbReference>
<organism evidence="3 4">
    <name type="scientific">Dokdonia ponticola</name>
    <dbReference type="NCBI Taxonomy" id="2041041"/>
    <lineage>
        <taxon>Bacteria</taxon>
        <taxon>Pseudomonadati</taxon>
        <taxon>Bacteroidota</taxon>
        <taxon>Flavobacteriia</taxon>
        <taxon>Flavobacteriales</taxon>
        <taxon>Flavobacteriaceae</taxon>
        <taxon>Dokdonia</taxon>
    </lineage>
</organism>
<evidence type="ECO:0000259" key="2">
    <source>
        <dbReference type="PROSITE" id="PS50914"/>
    </source>
</evidence>
<feature type="domain" description="BON" evidence="2">
    <location>
        <begin position="149"/>
        <end position="217"/>
    </location>
</feature>
<reference evidence="4" key="1">
    <citation type="journal article" date="2019" name="Int. J. Syst. Evol. Microbiol.">
        <title>The Global Catalogue of Microorganisms (GCM) 10K type strain sequencing project: providing services to taxonomists for standard genome sequencing and annotation.</title>
        <authorList>
            <consortium name="The Broad Institute Genomics Platform"/>
            <consortium name="The Broad Institute Genome Sequencing Center for Infectious Disease"/>
            <person name="Wu L."/>
            <person name="Ma J."/>
        </authorList>
    </citation>
    <scope>NUCLEOTIDE SEQUENCE [LARGE SCALE GENOMIC DNA]</scope>
    <source>
        <strain evidence="4">YJ-61-S</strain>
    </source>
</reference>
<evidence type="ECO:0000313" key="3">
    <source>
        <dbReference type="EMBL" id="MFC4634606.1"/>
    </source>
</evidence>
<dbReference type="EMBL" id="JBHSFV010000006">
    <property type="protein sequence ID" value="MFC4634606.1"/>
    <property type="molecule type" value="Genomic_DNA"/>
</dbReference>
<feature type="domain" description="BON" evidence="2">
    <location>
        <begin position="78"/>
        <end position="146"/>
    </location>
</feature>
<evidence type="ECO:0000313" key="4">
    <source>
        <dbReference type="Proteomes" id="UP001596043"/>
    </source>
</evidence>
<sequence>MKTDVEIKDDVLDELAWQPNIDETQIGVIVEDGVVTLSGVVNNYSKKLAAEKAAKSVEGVKAVALDIEVKYGTDFKKTDKEIAKAIVDAFEWNSSVPEDDITVKVENGWVYLSGEVQWEYQKNAAKNAIKDLLGVRGVSNTISLKNNIQPREVKENIKKAFQRMATLDADGITLETHGHTVTLRGKVHSIKEKEDAETAAYKAPGVYHVKNELKVEHYSKYA</sequence>
<proteinExistence type="predicted"/>
<gene>
    <name evidence="3" type="ORF">ACFO3O_11845</name>
</gene>
<dbReference type="InterPro" id="IPR014004">
    <property type="entry name" value="Transpt-assoc_nodulatn_dom_bac"/>
</dbReference>
<dbReference type="Proteomes" id="UP001596043">
    <property type="component" value="Unassembled WGS sequence"/>
</dbReference>
<keyword evidence="4" id="KW-1185">Reference proteome</keyword>
<dbReference type="RefSeq" id="WP_379979022.1">
    <property type="nucleotide sequence ID" value="NZ_JBHSFV010000006.1"/>
</dbReference>
<accession>A0ABV9HZ33</accession>